<dbReference type="AlphaFoldDB" id="A0A2X0J7K4"/>
<dbReference type="RefSeq" id="WP_111503533.1">
    <property type="nucleotide sequence ID" value="NZ_QKYN01000087.1"/>
</dbReference>
<protein>
    <submittedName>
        <fullName evidence="2">Uncharacterized protein</fullName>
    </submittedName>
</protein>
<name>A0A2X0J7K4_9ACTN</name>
<comment type="caution">
    <text evidence="2">The sequence shown here is derived from an EMBL/GenBank/DDBJ whole genome shotgun (WGS) entry which is preliminary data.</text>
</comment>
<accession>A0A2X0J7K4</accession>
<evidence type="ECO:0000313" key="2">
    <source>
        <dbReference type="EMBL" id="RAG83448.1"/>
    </source>
</evidence>
<dbReference type="OrthoDB" id="9808066at2"/>
<dbReference type="SUPFAM" id="SSF51126">
    <property type="entry name" value="Pectin lyase-like"/>
    <property type="match status" value="2"/>
</dbReference>
<sequence>MAAGALLLPLAGPASAASGTVLYASPDGTGSVCSLALPCGLTEARDAVRAADGAMASDITVYLRGGTYRLQHTLTLDNRDSGTDGNTVHWAAYPGETPVLSGARQVSGFQLYDSGRGVYRAHVPVGTQSRQLFVNGVRAERARTALNPGGFTLSGSSFTTSDPSYATLTNQSQVEVVDDNDWKQMRCPLQSITATSGGGSSLNVDPACFADNNTSVPNPGYPLNGAGLPRLDNVSWIENAYQLLTQPGQFYLDGNAGYLYYIPRAGEDLATADVELPVTQELLDLSGTPGHLAPVDDTDPNAAYTGSWATNSGRPYGDLGAGVHYTTNNGDSASYTFTGTGVQVLSETAPDEGGIDVYVDGVRTESVSAYGATRLAQQPVVTVSGLAQGRHTVKLVKTSGTYMLVDGFTVVPDAVQPVHDVSVEGLTFAYTTWNQPTSSGYVDNQAGVLWAPGTQTPIRIPAAVQVHRGSGVTFSGDTFTHLGGTAVDLADGTQRSTVAGSVIADTSGGGVSLGEVDDYYQNRTDLMTSGDSVHDDTITAVGQDYHDAVGVWAGYTRDAVIAHNEIGYTPYSGISLGWGWGWASCTLIATDCHHGTIYAGGNEITGNWVHDVMRVLNDGGPIYTNGGQGGGGQTSVLADNLVAEGNHTNNMLYQDEGSSSWDTHDNVVRFGGSNWICMWIATIHDITIHDNWSDNAHYCDNGTNVSFQQATVVSGGAWPAAAQQIIAAAGPAQRYRATSGPIDDDSTAVSYTGSWFNSAMRGYGDYWDGVHATTDNGDSATFSFTGTGVAFLTETNTDEGLIQVAVDGVAKGTVNAYSATRQAQQKLYAVSGLPSGPHTLTLTKAGGSYLVVDRFDVG</sequence>
<dbReference type="InterPro" id="IPR012334">
    <property type="entry name" value="Pectin_lyas_fold"/>
</dbReference>
<feature type="signal peptide" evidence="1">
    <location>
        <begin position="1"/>
        <end position="16"/>
    </location>
</feature>
<evidence type="ECO:0000256" key="1">
    <source>
        <dbReference type="SAM" id="SignalP"/>
    </source>
</evidence>
<keyword evidence="1" id="KW-0732">Signal</keyword>
<dbReference type="InterPro" id="IPR011050">
    <property type="entry name" value="Pectin_lyase_fold/virulence"/>
</dbReference>
<organism evidence="2 3">
    <name type="scientific">Streptacidiphilus pinicola</name>
    <dbReference type="NCBI Taxonomy" id="2219663"/>
    <lineage>
        <taxon>Bacteria</taxon>
        <taxon>Bacillati</taxon>
        <taxon>Actinomycetota</taxon>
        <taxon>Actinomycetes</taxon>
        <taxon>Kitasatosporales</taxon>
        <taxon>Streptomycetaceae</taxon>
        <taxon>Streptacidiphilus</taxon>
    </lineage>
</organism>
<proteinExistence type="predicted"/>
<dbReference type="EMBL" id="QKYN01000087">
    <property type="protein sequence ID" value="RAG83448.1"/>
    <property type="molecule type" value="Genomic_DNA"/>
</dbReference>
<dbReference type="PANTHER" id="PTHR36453">
    <property type="entry name" value="SECRETED PROTEIN-RELATED"/>
    <property type="match status" value="1"/>
</dbReference>
<dbReference type="Proteomes" id="UP000248889">
    <property type="component" value="Unassembled WGS sequence"/>
</dbReference>
<dbReference type="Gene3D" id="2.160.20.10">
    <property type="entry name" value="Single-stranded right-handed beta-helix, Pectin lyase-like"/>
    <property type="match status" value="1"/>
</dbReference>
<feature type="chain" id="PRO_5015887447" evidence="1">
    <location>
        <begin position="17"/>
        <end position="858"/>
    </location>
</feature>
<keyword evidence="3" id="KW-1185">Reference proteome</keyword>
<evidence type="ECO:0000313" key="3">
    <source>
        <dbReference type="Proteomes" id="UP000248889"/>
    </source>
</evidence>
<gene>
    <name evidence="2" type="ORF">DN069_22320</name>
</gene>
<dbReference type="PANTHER" id="PTHR36453:SF1">
    <property type="entry name" value="RIGHT HANDED BETA HELIX DOMAIN-CONTAINING PROTEIN"/>
    <property type="match status" value="1"/>
</dbReference>
<reference evidence="2 3" key="1">
    <citation type="submission" date="2018-06" db="EMBL/GenBank/DDBJ databases">
        <title>Streptacidiphilus pinicola sp. nov., isolated from pine grove soil.</title>
        <authorList>
            <person name="Roh S.G."/>
            <person name="Park S."/>
            <person name="Kim M.-K."/>
            <person name="Yun B.-R."/>
            <person name="Park J."/>
            <person name="Kim M.J."/>
            <person name="Kim Y.S."/>
            <person name="Kim S.B."/>
        </authorList>
    </citation>
    <scope>NUCLEOTIDE SEQUENCE [LARGE SCALE GENOMIC DNA]</scope>
    <source>
        <strain evidence="2 3">MMS16-CNU450</strain>
    </source>
</reference>
<dbReference type="Gene3D" id="2.60.120.260">
    <property type="entry name" value="Galactose-binding domain-like"/>
    <property type="match status" value="2"/>
</dbReference>